<gene>
    <name evidence="1" type="ORF">POCTA_138.1.T0660224</name>
</gene>
<dbReference type="OrthoDB" id="10252354at2759"/>
<name>A0A8S1VKS3_PAROT</name>
<proteinExistence type="predicted"/>
<evidence type="ECO:0000313" key="2">
    <source>
        <dbReference type="Proteomes" id="UP000683925"/>
    </source>
</evidence>
<dbReference type="AlphaFoldDB" id="A0A8S1VKS3"/>
<evidence type="ECO:0000313" key="1">
    <source>
        <dbReference type="EMBL" id="CAD8176112.1"/>
    </source>
</evidence>
<protein>
    <submittedName>
        <fullName evidence="1">Uncharacterized protein</fullName>
    </submittedName>
</protein>
<organism evidence="1 2">
    <name type="scientific">Paramecium octaurelia</name>
    <dbReference type="NCBI Taxonomy" id="43137"/>
    <lineage>
        <taxon>Eukaryota</taxon>
        <taxon>Sar</taxon>
        <taxon>Alveolata</taxon>
        <taxon>Ciliophora</taxon>
        <taxon>Intramacronucleata</taxon>
        <taxon>Oligohymenophorea</taxon>
        <taxon>Peniculida</taxon>
        <taxon>Parameciidae</taxon>
        <taxon>Paramecium</taxon>
    </lineage>
</organism>
<accession>A0A8S1VKS3</accession>
<dbReference type="EMBL" id="CAJJDP010000065">
    <property type="protein sequence ID" value="CAD8176112.1"/>
    <property type="molecule type" value="Genomic_DNA"/>
</dbReference>
<keyword evidence="2" id="KW-1185">Reference proteome</keyword>
<comment type="caution">
    <text evidence="1">The sequence shown here is derived from an EMBL/GenBank/DDBJ whole genome shotgun (WGS) entry which is preliminary data.</text>
</comment>
<sequence>MSSERLQSMNYGMDADGWSLVESIPLNIAKKQIRKSITRRFNNQNKSRSLMVNNIFKNIIGYLKPRRLFRMFTVALKQRQNVKELLLSKLLQMAKNINEQIIHQ</sequence>
<dbReference type="Proteomes" id="UP000683925">
    <property type="component" value="Unassembled WGS sequence"/>
</dbReference>
<reference evidence="1" key="1">
    <citation type="submission" date="2021-01" db="EMBL/GenBank/DDBJ databases">
        <authorList>
            <consortium name="Genoscope - CEA"/>
            <person name="William W."/>
        </authorList>
    </citation>
    <scope>NUCLEOTIDE SEQUENCE</scope>
</reference>